<dbReference type="Proteomes" id="UP001207408">
    <property type="component" value="Unassembled WGS sequence"/>
</dbReference>
<proteinExistence type="inferred from homology"/>
<evidence type="ECO:0000256" key="4">
    <source>
        <dbReference type="ARBA" id="ARBA00022741"/>
    </source>
</evidence>
<dbReference type="GO" id="GO:0004163">
    <property type="term" value="F:diphosphomevalonate decarboxylase activity"/>
    <property type="evidence" value="ECO:0007669"/>
    <property type="project" value="UniProtKB-EC"/>
</dbReference>
<organism evidence="10 11">
    <name type="scientific">Plebeiibacterium marinum</name>
    <dbReference type="NCBI Taxonomy" id="2992111"/>
    <lineage>
        <taxon>Bacteria</taxon>
        <taxon>Pseudomonadati</taxon>
        <taxon>Bacteroidota</taxon>
        <taxon>Bacteroidia</taxon>
        <taxon>Marinilabiliales</taxon>
        <taxon>Marinilabiliaceae</taxon>
        <taxon>Plebeiibacterium</taxon>
    </lineage>
</organism>
<comment type="caution">
    <text evidence="10">The sequence shown here is derived from an EMBL/GenBank/DDBJ whole genome shotgun (WGS) entry which is preliminary data.</text>
</comment>
<evidence type="ECO:0000256" key="5">
    <source>
        <dbReference type="ARBA" id="ARBA00022840"/>
    </source>
</evidence>
<dbReference type="RefSeq" id="WP_301200655.1">
    <property type="nucleotide sequence ID" value="NZ_JAPDPI010000030.1"/>
</dbReference>
<evidence type="ECO:0000256" key="3">
    <source>
        <dbReference type="ARBA" id="ARBA00022516"/>
    </source>
</evidence>
<dbReference type="PIRSF" id="PIRSF015950">
    <property type="entry name" value="Mev_P_decrbx"/>
    <property type="match status" value="1"/>
</dbReference>
<dbReference type="EMBL" id="JAPDPI010000030">
    <property type="protein sequence ID" value="MCW3806836.1"/>
    <property type="molecule type" value="Genomic_DNA"/>
</dbReference>
<dbReference type="Gene3D" id="3.30.70.890">
    <property type="entry name" value="GHMP kinase, C-terminal domain"/>
    <property type="match status" value="1"/>
</dbReference>
<dbReference type="Gene3D" id="3.30.230.10">
    <property type="match status" value="1"/>
</dbReference>
<dbReference type="InterPro" id="IPR053859">
    <property type="entry name" value="MVD-like_N"/>
</dbReference>
<keyword evidence="11" id="KW-1185">Reference proteome</keyword>
<dbReference type="SUPFAM" id="SSF54211">
    <property type="entry name" value="Ribosomal protein S5 domain 2-like"/>
    <property type="match status" value="1"/>
</dbReference>
<reference evidence="10" key="1">
    <citation type="submission" date="2022-10" db="EMBL/GenBank/DDBJ databases">
        <authorList>
            <person name="Yu W.X."/>
        </authorList>
    </citation>
    <scope>NUCLEOTIDE SEQUENCE</scope>
    <source>
        <strain evidence="10">D04</strain>
    </source>
</reference>
<dbReference type="InterPro" id="IPR041431">
    <property type="entry name" value="Mvd1_C"/>
</dbReference>
<dbReference type="Pfam" id="PF18376">
    <property type="entry name" value="MDD_C"/>
    <property type="match status" value="1"/>
</dbReference>
<evidence type="ECO:0000313" key="10">
    <source>
        <dbReference type="EMBL" id="MCW3806836.1"/>
    </source>
</evidence>
<keyword evidence="4" id="KW-0547">Nucleotide-binding</keyword>
<dbReference type="PANTHER" id="PTHR10977">
    <property type="entry name" value="DIPHOSPHOMEVALONATE DECARBOXYLASE"/>
    <property type="match status" value="1"/>
</dbReference>
<dbReference type="SUPFAM" id="SSF55060">
    <property type="entry name" value="GHMP Kinase, C-terminal domain"/>
    <property type="match status" value="1"/>
</dbReference>
<keyword evidence="6" id="KW-0443">Lipid metabolism</keyword>
<dbReference type="PANTHER" id="PTHR10977:SF3">
    <property type="entry name" value="DIPHOSPHOMEVALONATE DECARBOXYLASE"/>
    <property type="match status" value="1"/>
</dbReference>
<dbReference type="GO" id="GO:0005829">
    <property type="term" value="C:cytosol"/>
    <property type="evidence" value="ECO:0007669"/>
    <property type="project" value="InterPro"/>
</dbReference>
<dbReference type="InterPro" id="IPR005935">
    <property type="entry name" value="Mev_decarb"/>
</dbReference>
<dbReference type="GO" id="GO:0005524">
    <property type="term" value="F:ATP binding"/>
    <property type="evidence" value="ECO:0007669"/>
    <property type="project" value="UniProtKB-KW"/>
</dbReference>
<dbReference type="EC" id="4.1.1.33" evidence="2"/>
<evidence type="ECO:0000256" key="1">
    <source>
        <dbReference type="ARBA" id="ARBA00008831"/>
    </source>
</evidence>
<sequence>MDNTQKSFLSKSGCVCFKSFPNIAIVKYWGKTNIQIPANPSISFTLQNSFTQTAIEYTYGSNSGNIDFEFLFEGEKQLNFERKLRVFFERVMEFLPWLRYYSLKINSSNNFPHSSGIASSASSYSALALGLAKIHLEVTGIELSNHNISQLARLGSGSACRSAYGGWNLWGVSDFKHSSNLYAIQINHITHPLFKHINDAILVVNNQQKKISSTVGHQLMDSHPYREGRIQQANNNISQLSGALSNGDWNKFSEICESEALSLHGLMMSSTPSYTLLEPNSLSIIQKLRLFREQNNISICFTIDAGPNIHVLYPDSDKDIAEEFIEKELKNYCTNNMVIYDKIGKGPIEI</sequence>
<keyword evidence="5" id="KW-0067">ATP-binding</keyword>
<dbReference type="Pfam" id="PF22700">
    <property type="entry name" value="MVD-like_N"/>
    <property type="match status" value="1"/>
</dbReference>
<dbReference type="GO" id="GO:0019287">
    <property type="term" value="P:isopentenyl diphosphate biosynthetic process, mevalonate pathway"/>
    <property type="evidence" value="ECO:0007669"/>
    <property type="project" value="InterPro"/>
</dbReference>
<protein>
    <recommendedName>
        <fullName evidence="2">diphosphomevalonate decarboxylase</fullName>
        <ecNumber evidence="2">4.1.1.33</ecNumber>
    </recommendedName>
</protein>
<dbReference type="NCBIfam" id="TIGR01240">
    <property type="entry name" value="mevDPdecarb"/>
    <property type="match status" value="1"/>
</dbReference>
<evidence type="ECO:0000256" key="6">
    <source>
        <dbReference type="ARBA" id="ARBA00023098"/>
    </source>
</evidence>
<dbReference type="AlphaFoldDB" id="A0AAE3MG44"/>
<comment type="similarity">
    <text evidence="1">Belongs to the diphosphomevalonate decarboxylase family.</text>
</comment>
<dbReference type="InterPro" id="IPR020568">
    <property type="entry name" value="Ribosomal_Su5_D2-typ_SF"/>
</dbReference>
<feature type="domain" description="Mvd1 C-terminal" evidence="8">
    <location>
        <begin position="201"/>
        <end position="326"/>
    </location>
</feature>
<feature type="domain" description="Diphosphomevalonate decarboxylase-like N-terminal" evidence="9">
    <location>
        <begin position="21"/>
        <end position="177"/>
    </location>
</feature>
<dbReference type="InterPro" id="IPR014721">
    <property type="entry name" value="Ribsml_uS5_D2-typ_fold_subgr"/>
</dbReference>
<accession>A0AAE3MG44</accession>
<evidence type="ECO:0000256" key="7">
    <source>
        <dbReference type="ARBA" id="ARBA00023239"/>
    </source>
</evidence>
<evidence type="ECO:0000259" key="9">
    <source>
        <dbReference type="Pfam" id="PF22700"/>
    </source>
</evidence>
<dbReference type="InterPro" id="IPR036554">
    <property type="entry name" value="GHMP_kinase_C_sf"/>
</dbReference>
<name>A0AAE3MG44_9BACT</name>
<dbReference type="InterPro" id="IPR029765">
    <property type="entry name" value="Mev_diP_decarb"/>
</dbReference>
<keyword evidence="7 10" id="KW-0456">Lyase</keyword>
<evidence type="ECO:0000313" key="11">
    <source>
        <dbReference type="Proteomes" id="UP001207408"/>
    </source>
</evidence>
<evidence type="ECO:0000259" key="8">
    <source>
        <dbReference type="Pfam" id="PF18376"/>
    </source>
</evidence>
<keyword evidence="3" id="KW-0444">Lipid biosynthesis</keyword>
<evidence type="ECO:0000256" key="2">
    <source>
        <dbReference type="ARBA" id="ARBA00012296"/>
    </source>
</evidence>
<gene>
    <name evidence="10" type="primary">mvaD</name>
    <name evidence="10" type="ORF">OM074_14460</name>
</gene>